<gene>
    <name evidence="1" type="ORF">F5144DRAFT_637300</name>
</gene>
<dbReference type="Proteomes" id="UP000724584">
    <property type="component" value="Unassembled WGS sequence"/>
</dbReference>
<name>A0ACB7PMP5_9PEZI</name>
<organism evidence="1 2">
    <name type="scientific">Chaetomium tenue</name>
    <dbReference type="NCBI Taxonomy" id="1854479"/>
    <lineage>
        <taxon>Eukaryota</taxon>
        <taxon>Fungi</taxon>
        <taxon>Dikarya</taxon>
        <taxon>Ascomycota</taxon>
        <taxon>Pezizomycotina</taxon>
        <taxon>Sordariomycetes</taxon>
        <taxon>Sordariomycetidae</taxon>
        <taxon>Sordariales</taxon>
        <taxon>Chaetomiaceae</taxon>
        <taxon>Chaetomium</taxon>
    </lineage>
</organism>
<sequence>MVSNARLGEAAGPSSQMPTISRDQDTGTHAEDEGMDSQHLLATGHGYSIAPPDFCGTSGPLPPGLLQLPSYALWGPVCVNWWRQQNTARTKWGLEHGFTLADATYSAKTGLINFPGLGDLDFIPPEVRSALPRLPQALDRILWNHFLSSLKDFIHPLRHWGDLPDIVTRWMAGSTPVDDETLKRTTAKLVIDYFLAVIPIHIAHCMLRSKAPDWLRGSLGQGKITEEMVKSKLAWLLEGQDKADFDVYMATSYQFPDVAREKMAEIFSRTAHIEFPLAFRHLLAEDADFQDSLSSSLTDHYGVYEELDFSGLVEPLPEHADITEMVEDGERPSRRRRLDHGLIRSQA</sequence>
<keyword evidence="2" id="KW-1185">Reference proteome</keyword>
<evidence type="ECO:0000313" key="2">
    <source>
        <dbReference type="Proteomes" id="UP000724584"/>
    </source>
</evidence>
<reference evidence="1 2" key="1">
    <citation type="journal article" date="2021" name="Nat. Commun.">
        <title>Genetic determinants of endophytism in the Arabidopsis root mycobiome.</title>
        <authorList>
            <person name="Mesny F."/>
            <person name="Miyauchi S."/>
            <person name="Thiergart T."/>
            <person name="Pickel B."/>
            <person name="Atanasova L."/>
            <person name="Karlsson M."/>
            <person name="Huettel B."/>
            <person name="Barry K.W."/>
            <person name="Haridas S."/>
            <person name="Chen C."/>
            <person name="Bauer D."/>
            <person name="Andreopoulos W."/>
            <person name="Pangilinan J."/>
            <person name="LaButti K."/>
            <person name="Riley R."/>
            <person name="Lipzen A."/>
            <person name="Clum A."/>
            <person name="Drula E."/>
            <person name="Henrissat B."/>
            <person name="Kohler A."/>
            <person name="Grigoriev I.V."/>
            <person name="Martin F.M."/>
            <person name="Hacquard S."/>
        </authorList>
    </citation>
    <scope>NUCLEOTIDE SEQUENCE [LARGE SCALE GENOMIC DNA]</scope>
    <source>
        <strain evidence="1 2">MPI-SDFR-AT-0079</strain>
    </source>
</reference>
<evidence type="ECO:0000313" key="1">
    <source>
        <dbReference type="EMBL" id="KAH6650467.1"/>
    </source>
</evidence>
<protein>
    <submittedName>
        <fullName evidence="1">Uncharacterized protein</fullName>
    </submittedName>
</protein>
<comment type="caution">
    <text evidence="1">The sequence shown here is derived from an EMBL/GenBank/DDBJ whole genome shotgun (WGS) entry which is preliminary data.</text>
</comment>
<accession>A0ACB7PMP5</accession>
<proteinExistence type="predicted"/>
<dbReference type="EMBL" id="JAGIZQ010000001">
    <property type="protein sequence ID" value="KAH6650467.1"/>
    <property type="molecule type" value="Genomic_DNA"/>
</dbReference>